<keyword evidence="3" id="KW-1185">Reference proteome</keyword>
<dbReference type="NCBIfam" id="TIGR02001">
    <property type="entry name" value="gcw_chp"/>
    <property type="match status" value="1"/>
</dbReference>
<reference evidence="2 3" key="1">
    <citation type="submission" date="2018-01" db="EMBL/GenBank/DDBJ databases">
        <title>Genome sequence of a Cantenovulum-like bacteria.</title>
        <authorList>
            <person name="Tan W.R."/>
            <person name="Lau N.-S."/>
            <person name="Go F."/>
            <person name="Amirul A.-A.A."/>
        </authorList>
    </citation>
    <scope>NUCLEOTIDE SEQUENCE [LARGE SCALE GENOMIC DNA]</scope>
    <source>
        <strain evidence="2 3">CCB-QB4</strain>
    </source>
</reference>
<dbReference type="OrthoDB" id="9793561at2"/>
<keyword evidence="1" id="KW-0732">Signal</keyword>
<gene>
    <name evidence="2" type="ORF">C2869_09125</name>
</gene>
<organism evidence="2 3">
    <name type="scientific">Saccharobesus litoralis</name>
    <dbReference type="NCBI Taxonomy" id="2172099"/>
    <lineage>
        <taxon>Bacteria</taxon>
        <taxon>Pseudomonadati</taxon>
        <taxon>Pseudomonadota</taxon>
        <taxon>Gammaproteobacteria</taxon>
        <taxon>Alteromonadales</taxon>
        <taxon>Alteromonadaceae</taxon>
        <taxon>Saccharobesus</taxon>
    </lineage>
</organism>
<evidence type="ECO:0000313" key="2">
    <source>
        <dbReference type="EMBL" id="AWB66582.1"/>
    </source>
</evidence>
<accession>A0A2S0VQX3</accession>
<dbReference type="AlphaFoldDB" id="A0A2S0VQX3"/>
<dbReference type="KEGG" id="cate:C2869_09125"/>
<feature type="chain" id="PRO_5015640069" description="Ion channel protein Tsx" evidence="1">
    <location>
        <begin position="22"/>
        <end position="228"/>
    </location>
</feature>
<sequence>MTNHINKILLATALTSCSVQATTSGYITLGNDYLFKGQSLTNEKAALSGAIDLTHDSGWYMGAWASNVDFAGANSELDLYTGYGWQVNDELALNAGVVSYSYFGDITPNNSLNYAEIYLQATVNDNWQFGYWFAPDYAGVGQKHSILLLSYSHAINEKAQLIATTNLLYNHDTNAYQNANKAFYNHASLGVSYSFDWLELQVALESHNDHLDGDWQKVTPYLALTYAF</sequence>
<evidence type="ECO:0000256" key="1">
    <source>
        <dbReference type="SAM" id="SignalP"/>
    </source>
</evidence>
<protein>
    <recommendedName>
        <fullName evidence="4">Ion channel protein Tsx</fullName>
    </recommendedName>
</protein>
<dbReference type="RefSeq" id="WP_108602645.1">
    <property type="nucleotide sequence ID" value="NZ_CP026604.1"/>
</dbReference>
<evidence type="ECO:0008006" key="4">
    <source>
        <dbReference type="Google" id="ProtNLM"/>
    </source>
</evidence>
<name>A0A2S0VQX3_9ALTE</name>
<feature type="signal peptide" evidence="1">
    <location>
        <begin position="1"/>
        <end position="21"/>
    </location>
</feature>
<dbReference type="Proteomes" id="UP000244441">
    <property type="component" value="Chromosome"/>
</dbReference>
<evidence type="ECO:0000313" key="3">
    <source>
        <dbReference type="Proteomes" id="UP000244441"/>
    </source>
</evidence>
<dbReference type="EMBL" id="CP026604">
    <property type="protein sequence ID" value="AWB66582.1"/>
    <property type="molecule type" value="Genomic_DNA"/>
</dbReference>
<dbReference type="InterPro" id="IPR010239">
    <property type="entry name" value="CHP02001"/>
</dbReference>
<dbReference type="Pfam" id="PF09694">
    <property type="entry name" value="Gcw_chp"/>
    <property type="match status" value="1"/>
</dbReference>
<proteinExistence type="predicted"/>